<sequence length="46" mass="5026">MNISKSGNYTNQCTGSLAVLVTSTGLMATYGAGFTLTYYRFRTAHR</sequence>
<evidence type="ECO:0000256" key="1">
    <source>
        <dbReference type="SAM" id="Phobius"/>
    </source>
</evidence>
<feature type="transmembrane region" description="Helical" evidence="1">
    <location>
        <begin position="17"/>
        <end position="39"/>
    </location>
</feature>
<keyword evidence="1" id="KW-0812">Transmembrane</keyword>
<reference evidence="2" key="2">
    <citation type="submission" date="2020-02" db="EMBL/GenBank/DDBJ databases">
        <authorList>
            <consortium name="NCBI Pathogen Detection Project"/>
        </authorList>
    </citation>
    <scope>NUCLEOTIDE SEQUENCE</scope>
    <source>
        <strain evidence="2">MA.CIT_D2.17</strain>
    </source>
</reference>
<proteinExistence type="predicted"/>
<gene>
    <name evidence="2" type="ORF">G8N23_004976</name>
</gene>
<dbReference type="EMBL" id="DAAVGJ010000025">
    <property type="protein sequence ID" value="HAF4687209.1"/>
    <property type="molecule type" value="Genomic_DNA"/>
</dbReference>
<organism evidence="2">
    <name type="scientific">Salmonella enterica</name>
    <name type="common">Salmonella choleraesuis</name>
    <dbReference type="NCBI Taxonomy" id="28901"/>
    <lineage>
        <taxon>Bacteria</taxon>
        <taxon>Pseudomonadati</taxon>
        <taxon>Pseudomonadota</taxon>
        <taxon>Gammaproteobacteria</taxon>
        <taxon>Enterobacterales</taxon>
        <taxon>Enterobacteriaceae</taxon>
        <taxon>Salmonella</taxon>
    </lineage>
</organism>
<keyword evidence="1" id="KW-0472">Membrane</keyword>
<keyword evidence="1" id="KW-1133">Transmembrane helix</keyword>
<accession>A0A747SEG7</accession>
<evidence type="ECO:0000313" key="2">
    <source>
        <dbReference type="EMBL" id="HAF4687209.1"/>
    </source>
</evidence>
<comment type="caution">
    <text evidence="2">The sequence shown here is derived from an EMBL/GenBank/DDBJ whole genome shotgun (WGS) entry which is preliminary data.</text>
</comment>
<protein>
    <submittedName>
        <fullName evidence="2">Uncharacterized protein</fullName>
    </submittedName>
</protein>
<name>A0A747SEG7_SALER</name>
<reference evidence="2" key="1">
    <citation type="journal article" date="2018" name="Genome Biol.">
        <title>SKESA: strategic k-mer extension for scrupulous assemblies.</title>
        <authorList>
            <person name="Souvorov A."/>
            <person name="Agarwala R."/>
            <person name="Lipman D.J."/>
        </authorList>
    </citation>
    <scope>NUCLEOTIDE SEQUENCE</scope>
    <source>
        <strain evidence="2">MA.CIT_D2.17</strain>
    </source>
</reference>
<dbReference type="AlphaFoldDB" id="A0A747SEG7"/>